<organism evidence="2 3">
    <name type="scientific">Wuchereria bancrofti</name>
    <dbReference type="NCBI Taxonomy" id="6293"/>
    <lineage>
        <taxon>Eukaryota</taxon>
        <taxon>Metazoa</taxon>
        <taxon>Ecdysozoa</taxon>
        <taxon>Nematoda</taxon>
        <taxon>Chromadorea</taxon>
        <taxon>Rhabditida</taxon>
        <taxon>Spirurina</taxon>
        <taxon>Spiruromorpha</taxon>
        <taxon>Filarioidea</taxon>
        <taxon>Onchocercidae</taxon>
        <taxon>Wuchereria</taxon>
    </lineage>
</organism>
<dbReference type="AlphaFoldDB" id="A0A3P7DEF3"/>
<evidence type="ECO:0000313" key="3">
    <source>
        <dbReference type="Proteomes" id="UP000270924"/>
    </source>
</evidence>
<sequence>MTSLVKRPKLKKCKKRKKKAGASQIRIKGGQQEGLKFSEQQEKIPETGSGRIYRCLSRNNEKVCNGGLCQRGQLNTKVQIQCIELLPMVHINEVYNGWMADWRIRALMTTLAQTRSIRYYYYQALLLSSEMSLGLILYCPLCARWKLC</sequence>
<reference evidence="2 3" key="1">
    <citation type="submission" date="2018-11" db="EMBL/GenBank/DDBJ databases">
        <authorList>
            <consortium name="Pathogen Informatics"/>
        </authorList>
    </citation>
    <scope>NUCLEOTIDE SEQUENCE [LARGE SCALE GENOMIC DNA]</scope>
</reference>
<feature type="compositionally biased region" description="Basic residues" evidence="1">
    <location>
        <begin position="1"/>
        <end position="20"/>
    </location>
</feature>
<proteinExistence type="predicted"/>
<gene>
    <name evidence="2" type="ORF">WBA_LOCUS1457</name>
</gene>
<keyword evidence="3" id="KW-1185">Reference proteome</keyword>
<evidence type="ECO:0000313" key="2">
    <source>
        <dbReference type="EMBL" id="VDM08071.1"/>
    </source>
</evidence>
<protein>
    <submittedName>
        <fullName evidence="2">Uncharacterized protein</fullName>
    </submittedName>
</protein>
<dbReference type="InParanoid" id="A0A3P7DEF3"/>
<evidence type="ECO:0000256" key="1">
    <source>
        <dbReference type="SAM" id="MobiDB-lite"/>
    </source>
</evidence>
<dbReference type="EMBL" id="UYWW01000304">
    <property type="protein sequence ID" value="VDM08071.1"/>
    <property type="molecule type" value="Genomic_DNA"/>
</dbReference>
<dbReference type="Proteomes" id="UP000270924">
    <property type="component" value="Unassembled WGS sequence"/>
</dbReference>
<accession>A0A3P7DEF3</accession>
<name>A0A3P7DEF3_WUCBA</name>
<feature type="region of interest" description="Disordered" evidence="1">
    <location>
        <begin position="1"/>
        <end position="33"/>
    </location>
</feature>